<dbReference type="Proteomes" id="UP000550707">
    <property type="component" value="Unassembled WGS sequence"/>
</dbReference>
<evidence type="ECO:0000313" key="3">
    <source>
        <dbReference type="Proteomes" id="UP000550707"/>
    </source>
</evidence>
<dbReference type="AlphaFoldDB" id="A0A7J8IZ55"/>
<reference evidence="2 3" key="1">
    <citation type="journal article" date="2020" name="Nature">
        <title>Six reference-quality genomes reveal evolution of bat adaptations.</title>
        <authorList>
            <person name="Jebb D."/>
            <person name="Huang Z."/>
            <person name="Pippel M."/>
            <person name="Hughes G.M."/>
            <person name="Lavrichenko K."/>
            <person name="Devanna P."/>
            <person name="Winkler S."/>
            <person name="Jermiin L.S."/>
            <person name="Skirmuntt E.C."/>
            <person name="Katzourakis A."/>
            <person name="Burkitt-Gray L."/>
            <person name="Ray D.A."/>
            <person name="Sullivan K.A.M."/>
            <person name="Roscito J.G."/>
            <person name="Kirilenko B.M."/>
            <person name="Davalos L.M."/>
            <person name="Corthals A.P."/>
            <person name="Power M.L."/>
            <person name="Jones G."/>
            <person name="Ransome R.D."/>
            <person name="Dechmann D.K.N."/>
            <person name="Locatelli A.G."/>
            <person name="Puechmaille S.J."/>
            <person name="Fedrigo O."/>
            <person name="Jarvis E.D."/>
            <person name="Hiller M."/>
            <person name="Vernes S.C."/>
            <person name="Myers E.W."/>
            <person name="Teeling E.C."/>
        </authorList>
    </citation>
    <scope>NUCLEOTIDE SEQUENCE [LARGE SCALE GENOMIC DNA]</scope>
    <source>
        <strain evidence="2">MMolMol1</strain>
        <tissue evidence="2">Muscle</tissue>
    </source>
</reference>
<evidence type="ECO:0000256" key="1">
    <source>
        <dbReference type="SAM" id="MobiDB-lite"/>
    </source>
</evidence>
<name>A0A7J8IZ55_MOLMO</name>
<dbReference type="InParanoid" id="A0A7J8IZ55"/>
<proteinExistence type="predicted"/>
<dbReference type="EMBL" id="JACASF010000003">
    <property type="protein sequence ID" value="KAF6489877.1"/>
    <property type="molecule type" value="Genomic_DNA"/>
</dbReference>
<sequence>MRWKFNFGLEKLPIPLTGQKAKGSAQGDMRGAKGDSSYPTESTAKEKGISRLQSHSNCSTSHEPITHSLNSDILCYFTVLLAAWLFGNGREYILIHNRSVVPLCWGCNDWEERILALIHLTAIFNHIF</sequence>
<gene>
    <name evidence="2" type="ORF">HJG59_010279</name>
</gene>
<feature type="compositionally biased region" description="Polar residues" evidence="1">
    <location>
        <begin position="51"/>
        <end position="65"/>
    </location>
</feature>
<organism evidence="2 3">
    <name type="scientific">Molossus molossus</name>
    <name type="common">Pallas' mastiff bat</name>
    <name type="synonym">Vespertilio molossus</name>
    <dbReference type="NCBI Taxonomy" id="27622"/>
    <lineage>
        <taxon>Eukaryota</taxon>
        <taxon>Metazoa</taxon>
        <taxon>Chordata</taxon>
        <taxon>Craniata</taxon>
        <taxon>Vertebrata</taxon>
        <taxon>Euteleostomi</taxon>
        <taxon>Mammalia</taxon>
        <taxon>Eutheria</taxon>
        <taxon>Laurasiatheria</taxon>
        <taxon>Chiroptera</taxon>
        <taxon>Yangochiroptera</taxon>
        <taxon>Molossidae</taxon>
        <taxon>Molossus</taxon>
    </lineage>
</organism>
<evidence type="ECO:0000313" key="2">
    <source>
        <dbReference type="EMBL" id="KAF6489877.1"/>
    </source>
</evidence>
<protein>
    <submittedName>
        <fullName evidence="2">Uncharacterized protein</fullName>
    </submittedName>
</protein>
<keyword evidence="3" id="KW-1185">Reference proteome</keyword>
<comment type="caution">
    <text evidence="2">The sequence shown here is derived from an EMBL/GenBank/DDBJ whole genome shotgun (WGS) entry which is preliminary data.</text>
</comment>
<accession>A0A7J8IZ55</accession>
<feature type="region of interest" description="Disordered" evidence="1">
    <location>
        <begin position="18"/>
        <end position="65"/>
    </location>
</feature>